<dbReference type="Proteomes" id="UP000693672">
    <property type="component" value="Unassembled WGS sequence"/>
</dbReference>
<dbReference type="AlphaFoldDB" id="A0A916K3X1"/>
<evidence type="ECO:0000256" key="2">
    <source>
        <dbReference type="ARBA" id="ARBA00022723"/>
    </source>
</evidence>
<dbReference type="InterPro" id="IPR024607">
    <property type="entry name" value="Sulfatase_CS"/>
</dbReference>
<dbReference type="PANTHER" id="PTHR42693">
    <property type="entry name" value="ARYLSULFATASE FAMILY MEMBER"/>
    <property type="match status" value="1"/>
</dbReference>
<dbReference type="GO" id="GO:0046872">
    <property type="term" value="F:metal ion binding"/>
    <property type="evidence" value="ECO:0007669"/>
    <property type="project" value="UniProtKB-KW"/>
</dbReference>
<dbReference type="PROSITE" id="PS00149">
    <property type="entry name" value="SULFATASE_2"/>
    <property type="match status" value="1"/>
</dbReference>
<feature type="region of interest" description="Disordered" evidence="5">
    <location>
        <begin position="547"/>
        <end position="570"/>
    </location>
</feature>
<keyword evidence="2" id="KW-0479">Metal-binding</keyword>
<keyword evidence="8" id="KW-1185">Reference proteome</keyword>
<comment type="similarity">
    <text evidence="1">Belongs to the sulfatase family.</text>
</comment>
<reference evidence="7" key="1">
    <citation type="submission" date="2021-06" db="EMBL/GenBank/DDBJ databases">
        <authorList>
            <person name="Criscuolo A."/>
        </authorList>
    </citation>
    <scope>NUCLEOTIDE SEQUENCE</scope>
    <source>
        <strain evidence="7">CIP111600</strain>
    </source>
</reference>
<dbReference type="RefSeq" id="WP_218093947.1">
    <property type="nucleotide sequence ID" value="NZ_CAJVAS010000022.1"/>
</dbReference>
<protein>
    <submittedName>
        <fullName evidence="7">Arylsulfatase</fullName>
        <ecNumber evidence="7">3.1.6.1</ecNumber>
    </submittedName>
</protein>
<dbReference type="PANTHER" id="PTHR42693:SF53">
    <property type="entry name" value="ENDO-4-O-SULFATASE"/>
    <property type="match status" value="1"/>
</dbReference>
<evidence type="ECO:0000256" key="4">
    <source>
        <dbReference type="ARBA" id="ARBA00022837"/>
    </source>
</evidence>
<name>A0A916K3X1_9BACL</name>
<accession>A0A916K3X1</accession>
<dbReference type="PROSITE" id="PS51318">
    <property type="entry name" value="TAT"/>
    <property type="match status" value="1"/>
</dbReference>
<dbReference type="EC" id="3.1.6.1" evidence="7"/>
<gene>
    <name evidence="7" type="primary">atsA_7</name>
    <name evidence="7" type="ORF">PAESOLCIP111_04218</name>
</gene>
<feature type="domain" description="Sulfatase N-terminal" evidence="6">
    <location>
        <begin position="60"/>
        <end position="438"/>
    </location>
</feature>
<dbReference type="GO" id="GO:0004065">
    <property type="term" value="F:arylsulfatase activity"/>
    <property type="evidence" value="ECO:0007669"/>
    <property type="project" value="UniProtKB-EC"/>
</dbReference>
<sequence length="570" mass="63516">MNKKLSRRQFMIGLGAIGGTVLAASAASWLLRSPSNPGGGALPAGEGSVPQRPAAMNKKPNFVIILADDLGYSDIGCYGGQIETPNLDKLAAGGIRLTQFTNTARCSPSRASLLTGLHPHQAGMAHLQGYFGPYTQKLNDSCVTIAEVLKENGYSTYMSGKWHLGPAFPHQRGFDKAYHYLGVDYYATESISLNGVKVDPKSISKNYYATDDMTDKAIGLLENHMSATPEKPFFLYMSYTAPHFPLQARDKDIAKYKGRFDRGWDALRQEKFARMKERGIIDPKWELPSMNDSGAGDWEKENSKSWRLRAMEVYAAMVDSMDQNIGRLIQTLEKSGELDNTFLVFLSDNGGNSEFLNIRDTTKLPGGPGYAEGNGHYGAGWATLSNTPFRMHKHYIHQGGIASPFIVHWPAGLKEKGALRKKPAQLTDVMATVLEVSGSKYPEQYKGHKIIPAEGTSMLSILKNDTTSKQYLFWEHEGNCGVRNNNWKLVKFEKYPWELYDLEKDGTEMHDLAGSQPEVVKRLSDEYEKWTKRANVLKKEEYMKYWKGKNDGEGPTGPIDLRKIKGAPKA</sequence>
<evidence type="ECO:0000256" key="1">
    <source>
        <dbReference type="ARBA" id="ARBA00008779"/>
    </source>
</evidence>
<evidence type="ECO:0000313" key="7">
    <source>
        <dbReference type="EMBL" id="CAG7641322.1"/>
    </source>
</evidence>
<evidence type="ECO:0000256" key="3">
    <source>
        <dbReference type="ARBA" id="ARBA00022801"/>
    </source>
</evidence>
<organism evidence="7 8">
    <name type="scientific">Paenibacillus solanacearum</name>
    <dbReference type="NCBI Taxonomy" id="2048548"/>
    <lineage>
        <taxon>Bacteria</taxon>
        <taxon>Bacillati</taxon>
        <taxon>Bacillota</taxon>
        <taxon>Bacilli</taxon>
        <taxon>Bacillales</taxon>
        <taxon>Paenibacillaceae</taxon>
        <taxon>Paenibacillus</taxon>
    </lineage>
</organism>
<dbReference type="EMBL" id="CAJVAS010000022">
    <property type="protein sequence ID" value="CAG7641322.1"/>
    <property type="molecule type" value="Genomic_DNA"/>
</dbReference>
<evidence type="ECO:0000313" key="8">
    <source>
        <dbReference type="Proteomes" id="UP000693672"/>
    </source>
</evidence>
<comment type="caution">
    <text evidence="7">The sequence shown here is derived from an EMBL/GenBank/DDBJ whole genome shotgun (WGS) entry which is preliminary data.</text>
</comment>
<proteinExistence type="inferred from homology"/>
<dbReference type="CDD" id="cd16025">
    <property type="entry name" value="PAS_like"/>
    <property type="match status" value="1"/>
</dbReference>
<evidence type="ECO:0000256" key="5">
    <source>
        <dbReference type="SAM" id="MobiDB-lite"/>
    </source>
</evidence>
<keyword evidence="4" id="KW-0106">Calcium</keyword>
<evidence type="ECO:0000259" key="6">
    <source>
        <dbReference type="Pfam" id="PF00884"/>
    </source>
</evidence>
<dbReference type="InterPro" id="IPR000917">
    <property type="entry name" value="Sulfatase_N"/>
</dbReference>
<dbReference type="Pfam" id="PF00884">
    <property type="entry name" value="Sulfatase"/>
    <property type="match status" value="1"/>
</dbReference>
<keyword evidence="3 7" id="KW-0378">Hydrolase</keyword>
<dbReference type="InterPro" id="IPR050738">
    <property type="entry name" value="Sulfatase"/>
</dbReference>
<dbReference type="InterPro" id="IPR006311">
    <property type="entry name" value="TAT_signal"/>
</dbReference>